<dbReference type="PANTHER" id="PTHR43342">
    <property type="entry name" value="NADH-QUINONE OXIDOREDUCTASE, E SUBUNIT"/>
    <property type="match status" value="1"/>
</dbReference>
<keyword evidence="2" id="KW-1185">Reference proteome</keyword>
<dbReference type="InterPro" id="IPR028431">
    <property type="entry name" value="NADP_DH_HndA-like"/>
</dbReference>
<dbReference type="InterPro" id="IPR042128">
    <property type="entry name" value="NuoE_dom"/>
</dbReference>
<dbReference type="EMBL" id="CP078093">
    <property type="protein sequence ID" value="QXM06551.1"/>
    <property type="molecule type" value="Genomic_DNA"/>
</dbReference>
<gene>
    <name evidence="1" type="primary">nuoE</name>
    <name evidence="1" type="ORF">KVH43_02035</name>
</gene>
<keyword evidence="1" id="KW-0560">Oxidoreductase</keyword>
<dbReference type="GO" id="GO:0016491">
    <property type="term" value="F:oxidoreductase activity"/>
    <property type="evidence" value="ECO:0007669"/>
    <property type="project" value="UniProtKB-KW"/>
</dbReference>
<protein>
    <submittedName>
        <fullName evidence="1">NADH-quinone oxidoreductase subunit NuoE</fullName>
        <ecNumber evidence="1">1.6.5.11</ecNumber>
    </submittedName>
</protein>
<proteinExistence type="predicted"/>
<dbReference type="PANTHER" id="PTHR43342:SF1">
    <property type="entry name" value="BIFURCATING [FEFE] HYDROGENASE GAMMA SUBUNIT"/>
    <property type="match status" value="1"/>
</dbReference>
<sequence length="176" mass="19524">MECCGQKKLMVDISDPNVDLKKLDPILQKYKGISGSLITILQKAQELYNYLPLEVLNYIAEETGVKPAKVHGVATFYTQFRLTPVGKYLIMLCQGTACHVNGSKLIEEAICDELNIKEGETTKDGLFTLNNVACLGCCSLSPVMMINGETYAKLTPESVKKILRDIKEKEKSSEEV</sequence>
<dbReference type="Pfam" id="PF01257">
    <property type="entry name" value="2Fe-2S_thioredx"/>
    <property type="match status" value="1"/>
</dbReference>
<evidence type="ECO:0000313" key="2">
    <source>
        <dbReference type="Proteomes" id="UP000886818"/>
    </source>
</evidence>
<reference evidence="1" key="1">
    <citation type="submission" date="2021-07" db="EMBL/GenBank/DDBJ databases">
        <title>Complete genome sequence of Crassaminicella sp. 143-21, isolated from a deep-sea hydrothermal vent.</title>
        <authorList>
            <person name="Li X."/>
        </authorList>
    </citation>
    <scope>NUCLEOTIDE SEQUENCE</scope>
    <source>
        <strain evidence="1">143-21</strain>
    </source>
</reference>
<dbReference type="Proteomes" id="UP000886818">
    <property type="component" value="Chromosome"/>
</dbReference>
<accession>A0ABX8RCM6</accession>
<name>A0ABX8RCM6_9CLOT</name>
<dbReference type="EC" id="1.6.5.11" evidence="1"/>
<dbReference type="RefSeq" id="WP_218283247.1">
    <property type="nucleotide sequence ID" value="NZ_CP078093.1"/>
</dbReference>
<organism evidence="1 2">
    <name type="scientific">Crassaminicella indica</name>
    <dbReference type="NCBI Taxonomy" id="2855394"/>
    <lineage>
        <taxon>Bacteria</taxon>
        <taxon>Bacillati</taxon>
        <taxon>Bacillota</taxon>
        <taxon>Clostridia</taxon>
        <taxon>Eubacteriales</taxon>
        <taxon>Clostridiaceae</taxon>
        <taxon>Crassaminicella</taxon>
    </lineage>
</organism>
<dbReference type="PIRSF" id="PIRSF000216">
    <property type="entry name" value="NADH_DH_24kDa"/>
    <property type="match status" value="1"/>
</dbReference>
<dbReference type="InterPro" id="IPR002023">
    <property type="entry name" value="NuoE-like"/>
</dbReference>
<dbReference type="CDD" id="cd03064">
    <property type="entry name" value="TRX_Fd_NuoE"/>
    <property type="match status" value="1"/>
</dbReference>
<dbReference type="NCBIfam" id="NF005722">
    <property type="entry name" value="PRK07539.1-2"/>
    <property type="match status" value="1"/>
</dbReference>
<evidence type="ECO:0000313" key="1">
    <source>
        <dbReference type="EMBL" id="QXM06551.1"/>
    </source>
</evidence>